<proteinExistence type="predicted"/>
<evidence type="ECO:0000313" key="1">
    <source>
        <dbReference type="EMBL" id="MBD6615127.1"/>
    </source>
</evidence>
<gene>
    <name evidence="1" type="ORF">FNW02_04485</name>
</gene>
<accession>A0AA40SUB9</accession>
<dbReference type="EMBL" id="VJXY01000003">
    <property type="protein sequence ID" value="MBD6615127.1"/>
    <property type="molecule type" value="Genomic_DNA"/>
</dbReference>
<sequence>MNISKMTKKHHLPSLDIISSFIVLRIAMGGQQAQAGSLFSDRTTFQNNLDTFITDDFLLETQAARESLSHSVG</sequence>
<dbReference type="RefSeq" id="WP_191756375.1">
    <property type="nucleotide sequence ID" value="NZ_VJXY01000003.1"/>
</dbReference>
<comment type="caution">
    <text evidence="1">The sequence shown here is derived from an EMBL/GenBank/DDBJ whole genome shotgun (WGS) entry which is preliminary data.</text>
</comment>
<reference evidence="1" key="1">
    <citation type="submission" date="2019-07" db="EMBL/GenBank/DDBJ databases">
        <title>Toxilogical consequences of a new and cryptic species of cyanobacteria (Komarekiella delphini-convector) recovered from the epidermis of a bottlenose dolphin and 1500 ft. in the air.</title>
        <authorList>
            <person name="Brown A.O."/>
            <person name="Dvorak P."/>
            <person name="Villanueva C.D."/>
            <person name="Foss A.J."/>
            <person name="Garvey A.D."/>
            <person name="Gibson Q.A."/>
            <person name="Johansen J.R."/>
            <person name="Casamatta D.A."/>
        </authorList>
    </citation>
    <scope>NUCLEOTIDE SEQUENCE</scope>
    <source>
        <strain evidence="1">SJRDD-AB1</strain>
    </source>
</reference>
<dbReference type="Proteomes" id="UP001165986">
    <property type="component" value="Unassembled WGS sequence"/>
</dbReference>
<organism evidence="1 2">
    <name type="scientific">Komarekiella delphini-convector SJRDD-AB1</name>
    <dbReference type="NCBI Taxonomy" id="2593771"/>
    <lineage>
        <taxon>Bacteria</taxon>
        <taxon>Bacillati</taxon>
        <taxon>Cyanobacteriota</taxon>
        <taxon>Cyanophyceae</taxon>
        <taxon>Nostocales</taxon>
        <taxon>Nostocaceae</taxon>
        <taxon>Komarekiella</taxon>
        <taxon>Komarekiella delphini-convector</taxon>
    </lineage>
</organism>
<evidence type="ECO:0000313" key="2">
    <source>
        <dbReference type="Proteomes" id="UP001165986"/>
    </source>
</evidence>
<dbReference type="AlphaFoldDB" id="A0AA40SUB9"/>
<keyword evidence="2" id="KW-1185">Reference proteome</keyword>
<name>A0AA40SUB9_9NOST</name>
<protein>
    <submittedName>
        <fullName evidence="1">Uncharacterized protein</fullName>
    </submittedName>
</protein>